<accession>A0A0F9L0Y5</accession>
<gene>
    <name evidence="1" type="ORF">LCGC14_1337600</name>
</gene>
<name>A0A0F9L0Y5_9ZZZZ</name>
<organism evidence="1">
    <name type="scientific">marine sediment metagenome</name>
    <dbReference type="NCBI Taxonomy" id="412755"/>
    <lineage>
        <taxon>unclassified sequences</taxon>
        <taxon>metagenomes</taxon>
        <taxon>ecological metagenomes</taxon>
    </lineage>
</organism>
<proteinExistence type="predicted"/>
<dbReference type="EMBL" id="LAZR01008145">
    <property type="protein sequence ID" value="KKM80656.1"/>
    <property type="molecule type" value="Genomic_DNA"/>
</dbReference>
<evidence type="ECO:0000313" key="1">
    <source>
        <dbReference type="EMBL" id="KKM80656.1"/>
    </source>
</evidence>
<reference evidence="1" key="1">
    <citation type="journal article" date="2015" name="Nature">
        <title>Complex archaea that bridge the gap between prokaryotes and eukaryotes.</title>
        <authorList>
            <person name="Spang A."/>
            <person name="Saw J.H."/>
            <person name="Jorgensen S.L."/>
            <person name="Zaremba-Niedzwiedzka K."/>
            <person name="Martijn J."/>
            <person name="Lind A.E."/>
            <person name="van Eijk R."/>
            <person name="Schleper C."/>
            <person name="Guy L."/>
            <person name="Ettema T.J."/>
        </authorList>
    </citation>
    <scope>NUCLEOTIDE SEQUENCE</scope>
</reference>
<protein>
    <submittedName>
        <fullName evidence="1">Uncharacterized protein</fullName>
    </submittedName>
</protein>
<sequence length="82" mass="9146">MPREGRDDKPTNHVCEKCDKHQADGWWIGSGGTLAVARWNMQAAWCACCTLKAQVAHARKMARKLAGLEKKLAKAKCKPKVR</sequence>
<comment type="caution">
    <text evidence="1">The sequence shown here is derived from an EMBL/GenBank/DDBJ whole genome shotgun (WGS) entry which is preliminary data.</text>
</comment>
<dbReference type="AlphaFoldDB" id="A0A0F9L0Y5"/>